<dbReference type="AlphaFoldDB" id="A0A9D4TFG6"/>
<reference evidence="1" key="1">
    <citation type="journal article" date="2019" name="Plant J.">
        <title>Chlorella vulgaris genome assembly and annotation reveals the molecular basis for metabolic acclimation to high light conditions.</title>
        <authorList>
            <person name="Cecchin M."/>
            <person name="Marcolungo L."/>
            <person name="Rossato M."/>
            <person name="Girolomoni L."/>
            <person name="Cosentino E."/>
            <person name="Cuine S."/>
            <person name="Li-Beisson Y."/>
            <person name="Delledonne M."/>
            <person name="Ballottari M."/>
        </authorList>
    </citation>
    <scope>NUCLEOTIDE SEQUENCE</scope>
    <source>
        <strain evidence="1">211/11P</strain>
    </source>
</reference>
<organism evidence="1 2">
    <name type="scientific">Chlorella vulgaris</name>
    <name type="common">Green alga</name>
    <dbReference type="NCBI Taxonomy" id="3077"/>
    <lineage>
        <taxon>Eukaryota</taxon>
        <taxon>Viridiplantae</taxon>
        <taxon>Chlorophyta</taxon>
        <taxon>core chlorophytes</taxon>
        <taxon>Trebouxiophyceae</taxon>
        <taxon>Chlorellales</taxon>
        <taxon>Chlorellaceae</taxon>
        <taxon>Chlorella clade</taxon>
        <taxon>Chlorella</taxon>
    </lineage>
</organism>
<dbReference type="Proteomes" id="UP001055712">
    <property type="component" value="Unassembled WGS sequence"/>
</dbReference>
<comment type="caution">
    <text evidence="1">The sequence shown here is derived from an EMBL/GenBank/DDBJ whole genome shotgun (WGS) entry which is preliminary data.</text>
</comment>
<dbReference type="EMBL" id="SIDB01000013">
    <property type="protein sequence ID" value="KAI3424235.1"/>
    <property type="molecule type" value="Genomic_DNA"/>
</dbReference>
<protein>
    <submittedName>
        <fullName evidence="1">Uncharacterized protein</fullName>
    </submittedName>
</protein>
<sequence length="93" mass="10382">MSLPGQKKLELTETLDSTTASLVQLVIDAIKSGQKKVEVKIQVEGKLDDDGKTIELEVKIKGKEGDSKEERELEYTVALHRHSKVKSCSKQRC</sequence>
<keyword evidence="2" id="KW-1185">Reference proteome</keyword>
<reference evidence="1" key="2">
    <citation type="submission" date="2020-11" db="EMBL/GenBank/DDBJ databases">
        <authorList>
            <person name="Cecchin M."/>
            <person name="Marcolungo L."/>
            <person name="Rossato M."/>
            <person name="Girolomoni L."/>
            <person name="Cosentino E."/>
            <person name="Cuine S."/>
            <person name="Li-Beisson Y."/>
            <person name="Delledonne M."/>
            <person name="Ballottari M."/>
        </authorList>
    </citation>
    <scope>NUCLEOTIDE SEQUENCE</scope>
    <source>
        <strain evidence="1">211/11P</strain>
        <tissue evidence="1">Whole cell</tissue>
    </source>
</reference>
<proteinExistence type="predicted"/>
<evidence type="ECO:0000313" key="1">
    <source>
        <dbReference type="EMBL" id="KAI3424235.1"/>
    </source>
</evidence>
<dbReference type="OrthoDB" id="10375672at2759"/>
<gene>
    <name evidence="1" type="ORF">D9Q98_009591</name>
</gene>
<evidence type="ECO:0000313" key="2">
    <source>
        <dbReference type="Proteomes" id="UP001055712"/>
    </source>
</evidence>
<name>A0A9D4TFG6_CHLVU</name>
<accession>A0A9D4TFG6</accession>